<name>A0A117EGV3_STRSC</name>
<evidence type="ECO:0000313" key="3">
    <source>
        <dbReference type="Proteomes" id="UP000067448"/>
    </source>
</evidence>
<sequence length="205" mass="22541">MRRVTAYTGAFAEQRDETQEVQRIRLGSGSRQPAVPQLRQDPCVAARPDGAPRYNILVGLSAHTGGDVRRWAKKNKVELCFTPTYPSWANPIEAHVGPLRLSVARRPALGIRSASSRSPRTRRAASRSRSSSGPVTEGIPIPVLHHRADTTPSACRGTLDTTPEQRKASGHVRKYNSFPITCSARRFTSAPRTALSDLWMAPAHR</sequence>
<comment type="caution">
    <text evidence="2">The sequence shown here is derived from an EMBL/GenBank/DDBJ whole genome shotgun (WGS) entry which is preliminary data.</text>
</comment>
<reference evidence="3" key="1">
    <citation type="submission" date="2015-11" db="EMBL/GenBank/DDBJ databases">
        <authorList>
            <consortium name="Cross-ministerial Strategic Innovation Promotion Program (SIP) consortium"/>
            <person name="Tomihama T."/>
            <person name="Ikenaga M."/>
            <person name="Sakai M."/>
            <person name="Okubo T."/>
            <person name="Ikeda S."/>
        </authorList>
    </citation>
    <scope>NUCLEOTIDE SEQUENCE [LARGE SCALE GENOMIC DNA]</scope>
    <source>
        <strain evidence="3">S58</strain>
    </source>
</reference>
<proteinExistence type="predicted"/>
<dbReference type="AlphaFoldDB" id="A0A117EGV3"/>
<gene>
    <name evidence="2" type="ORF">SsS58_08199</name>
</gene>
<dbReference type="EMBL" id="BCMM01000065">
    <property type="protein sequence ID" value="GAQ67743.1"/>
    <property type="molecule type" value="Genomic_DNA"/>
</dbReference>
<protein>
    <recommendedName>
        <fullName evidence="4">Tc1-like transposase DDE domain-containing protein</fullName>
    </recommendedName>
</protein>
<accession>A0A117EGV3</accession>
<reference evidence="3" key="3">
    <citation type="submission" date="2016-02" db="EMBL/GenBank/DDBJ databases">
        <title>Draft genome of pathogenic Streptomyces sp. in Japan.</title>
        <authorList>
            <person name="Tomihama T."/>
            <person name="Ikenaga M."/>
            <person name="Sakai M."/>
            <person name="Okubo T."/>
            <person name="Ikeda S."/>
        </authorList>
    </citation>
    <scope>NUCLEOTIDE SEQUENCE [LARGE SCALE GENOMIC DNA]</scope>
    <source>
        <strain evidence="3">S58</strain>
    </source>
</reference>
<evidence type="ECO:0000256" key="1">
    <source>
        <dbReference type="SAM" id="MobiDB-lite"/>
    </source>
</evidence>
<reference evidence="2 3" key="2">
    <citation type="journal article" date="2016" name="Genome Announc.">
        <title>Draft Genome Sequences of Streptomyces scabiei S58, Streptomyces turgidiscabies T45, and Streptomyces acidiscabies a10, the Pathogens of Potato Common Scab, Isolated in Japan.</title>
        <authorList>
            <person name="Tomihama T."/>
            <person name="Nishi Y."/>
            <person name="Sakai M."/>
            <person name="Ikenaga M."/>
            <person name="Okubo T."/>
            <person name="Ikeda S."/>
        </authorList>
    </citation>
    <scope>NUCLEOTIDE SEQUENCE [LARGE SCALE GENOMIC DNA]</scope>
    <source>
        <strain evidence="2 3">S58</strain>
    </source>
</reference>
<evidence type="ECO:0008006" key="4">
    <source>
        <dbReference type="Google" id="ProtNLM"/>
    </source>
</evidence>
<feature type="region of interest" description="Disordered" evidence="1">
    <location>
        <begin position="110"/>
        <end position="171"/>
    </location>
</feature>
<organism evidence="2 3">
    <name type="scientific">Streptomyces scabiei</name>
    <dbReference type="NCBI Taxonomy" id="1930"/>
    <lineage>
        <taxon>Bacteria</taxon>
        <taxon>Bacillati</taxon>
        <taxon>Actinomycetota</taxon>
        <taxon>Actinomycetes</taxon>
        <taxon>Kitasatosporales</taxon>
        <taxon>Streptomycetaceae</taxon>
        <taxon>Streptomyces</taxon>
    </lineage>
</organism>
<evidence type="ECO:0000313" key="2">
    <source>
        <dbReference type="EMBL" id="GAQ67743.1"/>
    </source>
</evidence>
<dbReference type="Proteomes" id="UP000067448">
    <property type="component" value="Unassembled WGS sequence"/>
</dbReference>